<evidence type="ECO:0000313" key="5">
    <source>
        <dbReference type="EnsemblPlants" id="AUR62001033-RA:cds"/>
    </source>
</evidence>
<name>A0A803KPS7_CHEQI</name>
<comment type="subcellular location">
    <subcellularLocation>
        <location evidence="1">Membrane</location>
        <topology evidence="1">Multi-pass membrane protein</topology>
    </subcellularLocation>
</comment>
<reference evidence="5" key="2">
    <citation type="submission" date="2021-03" db="UniProtKB">
        <authorList>
            <consortium name="EnsemblPlants"/>
        </authorList>
    </citation>
    <scope>IDENTIFICATION</scope>
</reference>
<protein>
    <submittedName>
        <fullName evidence="5">Uncharacterized protein</fullName>
    </submittedName>
</protein>
<dbReference type="OMA" id="EGWINCY"/>
<evidence type="ECO:0000256" key="4">
    <source>
        <dbReference type="ARBA" id="ARBA00023136"/>
    </source>
</evidence>
<dbReference type="EnsemblPlants" id="AUR62001033-RA">
    <property type="protein sequence ID" value="AUR62001033-RA:cds"/>
    <property type="gene ID" value="AUR62001033"/>
</dbReference>
<sequence length="167" mass="18607">MDDFSQNSTPKYKKYSPYQELAPNSPYLKLYYLPTAPEHLFEEQALRTRRNAFENLTFYTGTSYFTGAGSVKGSFEGLSSAQYGESLKIRTSRVLNMGGLKGRSFGNTTGVLGLLYAGMESTIIHNLDVDDAHARVLAGVATLGRSMFYEMQPVVEWLLSSKMPAIY</sequence>
<dbReference type="Gramene" id="AUR62001033-RA">
    <property type="protein sequence ID" value="AUR62001033-RA:cds"/>
    <property type="gene ID" value="AUR62001033"/>
</dbReference>
<reference evidence="5" key="1">
    <citation type="journal article" date="2017" name="Nature">
        <title>The genome of Chenopodium quinoa.</title>
        <authorList>
            <person name="Jarvis D.E."/>
            <person name="Ho Y.S."/>
            <person name="Lightfoot D.J."/>
            <person name="Schmoeckel S.M."/>
            <person name="Li B."/>
            <person name="Borm T.J.A."/>
            <person name="Ohyanagi H."/>
            <person name="Mineta K."/>
            <person name="Michell C.T."/>
            <person name="Saber N."/>
            <person name="Kharbatia N.M."/>
            <person name="Rupper R.R."/>
            <person name="Sharp A.R."/>
            <person name="Dally N."/>
            <person name="Boughton B.A."/>
            <person name="Woo Y.H."/>
            <person name="Gao G."/>
            <person name="Schijlen E.G.W.M."/>
            <person name="Guo X."/>
            <person name="Momin A.A."/>
            <person name="Negrao S."/>
            <person name="Al-Babili S."/>
            <person name="Gehring C."/>
            <person name="Roessner U."/>
            <person name="Jung C."/>
            <person name="Murphy K."/>
            <person name="Arold S.T."/>
            <person name="Gojobori T."/>
            <person name="van der Linden C.G."/>
            <person name="van Loo E.N."/>
            <person name="Jellen E.N."/>
            <person name="Maughan P.J."/>
            <person name="Tester M."/>
        </authorList>
    </citation>
    <scope>NUCLEOTIDE SEQUENCE [LARGE SCALE GENOMIC DNA]</scope>
    <source>
        <strain evidence="5">cv. PI 614886</strain>
    </source>
</reference>
<keyword evidence="2" id="KW-0812">Transmembrane</keyword>
<evidence type="ECO:0000313" key="6">
    <source>
        <dbReference type="Proteomes" id="UP000596660"/>
    </source>
</evidence>
<dbReference type="InterPro" id="IPR045238">
    <property type="entry name" value="Tim23-like"/>
</dbReference>
<dbReference type="AlphaFoldDB" id="A0A803KPS7"/>
<keyword evidence="6" id="KW-1185">Reference proteome</keyword>
<dbReference type="Pfam" id="PF02466">
    <property type="entry name" value="Tim17"/>
    <property type="match status" value="1"/>
</dbReference>
<evidence type="ECO:0000256" key="3">
    <source>
        <dbReference type="ARBA" id="ARBA00022989"/>
    </source>
</evidence>
<dbReference type="PANTHER" id="PTHR15371">
    <property type="entry name" value="TIM23"/>
    <property type="match status" value="1"/>
</dbReference>
<evidence type="ECO:0000256" key="1">
    <source>
        <dbReference type="ARBA" id="ARBA00004141"/>
    </source>
</evidence>
<dbReference type="GO" id="GO:0030150">
    <property type="term" value="P:protein import into mitochondrial matrix"/>
    <property type="evidence" value="ECO:0007669"/>
    <property type="project" value="TreeGrafter"/>
</dbReference>
<keyword evidence="3" id="KW-1133">Transmembrane helix</keyword>
<organism evidence="5 6">
    <name type="scientific">Chenopodium quinoa</name>
    <name type="common">Quinoa</name>
    <dbReference type="NCBI Taxonomy" id="63459"/>
    <lineage>
        <taxon>Eukaryota</taxon>
        <taxon>Viridiplantae</taxon>
        <taxon>Streptophyta</taxon>
        <taxon>Embryophyta</taxon>
        <taxon>Tracheophyta</taxon>
        <taxon>Spermatophyta</taxon>
        <taxon>Magnoliopsida</taxon>
        <taxon>eudicotyledons</taxon>
        <taxon>Gunneridae</taxon>
        <taxon>Pentapetalae</taxon>
        <taxon>Caryophyllales</taxon>
        <taxon>Chenopodiaceae</taxon>
        <taxon>Chenopodioideae</taxon>
        <taxon>Atripliceae</taxon>
        <taxon>Chenopodium</taxon>
    </lineage>
</organism>
<keyword evidence="4" id="KW-0472">Membrane</keyword>
<dbReference type="Proteomes" id="UP000596660">
    <property type="component" value="Unplaced"/>
</dbReference>
<dbReference type="GO" id="GO:0005744">
    <property type="term" value="C:TIM23 mitochondrial import inner membrane translocase complex"/>
    <property type="evidence" value="ECO:0007669"/>
    <property type="project" value="TreeGrafter"/>
</dbReference>
<accession>A0A803KPS7</accession>
<dbReference type="GO" id="GO:0008320">
    <property type="term" value="F:protein transmembrane transporter activity"/>
    <property type="evidence" value="ECO:0007669"/>
    <property type="project" value="TreeGrafter"/>
</dbReference>
<evidence type="ECO:0000256" key="2">
    <source>
        <dbReference type="ARBA" id="ARBA00022692"/>
    </source>
</evidence>
<dbReference type="PANTHER" id="PTHR15371:SF24">
    <property type="entry name" value="MITOCHONDRIAL IMPORT INNER MEMBRANE TRANSLOCASE SUBUNIT TIM23-3"/>
    <property type="match status" value="1"/>
</dbReference>
<proteinExistence type="predicted"/>